<evidence type="ECO:0000256" key="2">
    <source>
        <dbReference type="ARBA" id="ARBA00022857"/>
    </source>
</evidence>
<keyword evidence="2" id="KW-0521">NADP</keyword>
<dbReference type="SUPFAM" id="SSF55469">
    <property type="entry name" value="FMN-dependent nitroreductase-like"/>
    <property type="match status" value="1"/>
</dbReference>
<dbReference type="OrthoDB" id="9809288at2"/>
<evidence type="ECO:0000256" key="1">
    <source>
        <dbReference type="ARBA" id="ARBA00007118"/>
    </source>
</evidence>
<dbReference type="CDD" id="cd02149">
    <property type="entry name" value="NfsB-like"/>
    <property type="match status" value="1"/>
</dbReference>
<name>A0A1Z9Z133_9GAMM</name>
<dbReference type="InterPro" id="IPR000415">
    <property type="entry name" value="Nitroreductase-like"/>
</dbReference>
<dbReference type="Proteomes" id="UP000196536">
    <property type="component" value="Unassembled WGS sequence"/>
</dbReference>
<gene>
    <name evidence="5" type="ORF">CAP51_00490</name>
</gene>
<dbReference type="PANTHER" id="PTHR43673:SF10">
    <property type="entry name" value="NADH DEHYDROGENASE_NAD(P)H NITROREDUCTASE XCC3605-RELATED"/>
    <property type="match status" value="1"/>
</dbReference>
<dbReference type="EMBL" id="NEXX01000001">
    <property type="protein sequence ID" value="OUY08137.1"/>
    <property type="molecule type" value="Genomic_DNA"/>
</dbReference>
<organism evidence="5 6">
    <name type="scientific">Acinetobacter populi</name>
    <dbReference type="NCBI Taxonomy" id="1582270"/>
    <lineage>
        <taxon>Bacteria</taxon>
        <taxon>Pseudomonadati</taxon>
        <taxon>Pseudomonadota</taxon>
        <taxon>Gammaproteobacteria</taxon>
        <taxon>Moraxellales</taxon>
        <taxon>Moraxellaceae</taxon>
        <taxon>Acinetobacter</taxon>
    </lineage>
</organism>
<dbReference type="Gene3D" id="3.40.109.10">
    <property type="entry name" value="NADH Oxidase"/>
    <property type="match status" value="1"/>
</dbReference>
<evidence type="ECO:0000313" key="6">
    <source>
        <dbReference type="Proteomes" id="UP000196536"/>
    </source>
</evidence>
<proteinExistence type="inferred from homology"/>
<keyword evidence="6" id="KW-1185">Reference proteome</keyword>
<dbReference type="GO" id="GO:0016491">
    <property type="term" value="F:oxidoreductase activity"/>
    <property type="evidence" value="ECO:0007669"/>
    <property type="project" value="UniProtKB-KW"/>
</dbReference>
<evidence type="ECO:0000259" key="4">
    <source>
        <dbReference type="Pfam" id="PF00881"/>
    </source>
</evidence>
<dbReference type="Pfam" id="PF00881">
    <property type="entry name" value="Nitroreductase"/>
    <property type="match status" value="1"/>
</dbReference>
<dbReference type="RefSeq" id="WP_087618762.1">
    <property type="nucleotide sequence ID" value="NZ_NEXX01000001.1"/>
</dbReference>
<protein>
    <submittedName>
        <fullName evidence="5">NAD(P)H nitroreductase</fullName>
    </submittedName>
</protein>
<sequence length="216" mass="24236">MNFLDLAQSRYTSKAYDANKKIPEETLTQLLEILRLTPSSINIQPWQFIVAQSQGAKEKIAEAMPDNFAYNIPKVLNASEVIIFTVRSDIDQTHLDKILDAEDKAGRFRTPESKETQKTARQGYINLYKQQNKINDWVENQTHIALGSALFAAKAANIDATPIGGFSHEILDQVFDFQAQGLRSVVLLALGYHSDADFNADLPKGRLKTEDVIKII</sequence>
<feature type="domain" description="Nitroreductase" evidence="4">
    <location>
        <begin position="8"/>
        <end position="192"/>
    </location>
</feature>
<accession>A0A1Z9Z133</accession>
<keyword evidence="3" id="KW-0560">Oxidoreductase</keyword>
<dbReference type="AlphaFoldDB" id="A0A1Z9Z133"/>
<dbReference type="InterPro" id="IPR029479">
    <property type="entry name" value="Nitroreductase"/>
</dbReference>
<evidence type="ECO:0000256" key="3">
    <source>
        <dbReference type="ARBA" id="ARBA00023002"/>
    </source>
</evidence>
<evidence type="ECO:0000313" key="5">
    <source>
        <dbReference type="EMBL" id="OUY08137.1"/>
    </source>
</evidence>
<reference evidence="5 6" key="1">
    <citation type="submission" date="2017-05" db="EMBL/GenBank/DDBJ databases">
        <title>Acinetobacter populi ANC 5415 (= PBJ7), whole genome shotgun sequencing project.</title>
        <authorList>
            <person name="Nemec A."/>
            <person name="Radolfova-Krizova L."/>
        </authorList>
    </citation>
    <scope>NUCLEOTIDE SEQUENCE [LARGE SCALE GENOMIC DNA]</scope>
    <source>
        <strain evidence="5 6">PBJ7</strain>
    </source>
</reference>
<comment type="similarity">
    <text evidence="1">Belongs to the nitroreductase family.</text>
</comment>
<comment type="caution">
    <text evidence="5">The sequence shown here is derived from an EMBL/GenBank/DDBJ whole genome shotgun (WGS) entry which is preliminary data.</text>
</comment>
<dbReference type="InterPro" id="IPR033878">
    <property type="entry name" value="NfsB-like"/>
</dbReference>
<dbReference type="NCBIfam" id="NF008275">
    <property type="entry name" value="PRK11053.1"/>
    <property type="match status" value="1"/>
</dbReference>
<dbReference type="PANTHER" id="PTHR43673">
    <property type="entry name" value="NAD(P)H NITROREDUCTASE YDGI-RELATED"/>
    <property type="match status" value="1"/>
</dbReference>